<dbReference type="EMBL" id="FMJY01000003">
    <property type="protein sequence ID" value="SCO82445.1"/>
    <property type="molecule type" value="Genomic_DNA"/>
</dbReference>
<proteinExistence type="predicted"/>
<protein>
    <submittedName>
        <fullName evidence="1">Uncharacterized protein</fullName>
    </submittedName>
</protein>
<accession>A0A2H3T9X4</accession>
<organism evidence="1 2">
    <name type="scientific">Fusarium oxysporum</name>
    <name type="common">Fusarium vascular wilt</name>
    <dbReference type="NCBI Taxonomy" id="5507"/>
    <lineage>
        <taxon>Eukaryota</taxon>
        <taxon>Fungi</taxon>
        <taxon>Dikarya</taxon>
        <taxon>Ascomycota</taxon>
        <taxon>Pezizomycotina</taxon>
        <taxon>Sordariomycetes</taxon>
        <taxon>Hypocreomycetidae</taxon>
        <taxon>Hypocreales</taxon>
        <taxon>Nectriaceae</taxon>
        <taxon>Fusarium</taxon>
        <taxon>Fusarium oxysporum species complex</taxon>
    </lineage>
</organism>
<gene>
    <name evidence="1" type="ORF">FRV6_06658</name>
</gene>
<sequence>MTPVWINNWIPVLSAWEDSNISGREENFSERGFSCETSLSLIKVLTFVASPKQAVHGDEAYTWSKKVLLVRRLFVVANCCFCLVFVSTHQDVENPSSNDLRETPSNSRG</sequence>
<name>A0A2H3T9X4_FUSOX</name>
<evidence type="ECO:0000313" key="2">
    <source>
        <dbReference type="Proteomes" id="UP000219369"/>
    </source>
</evidence>
<dbReference type="Proteomes" id="UP000219369">
    <property type="component" value="Unassembled WGS sequence"/>
</dbReference>
<dbReference type="AlphaFoldDB" id="A0A2H3T9X4"/>
<reference evidence="2" key="1">
    <citation type="submission" date="2016-09" db="EMBL/GenBank/DDBJ databases">
        <authorList>
            <person name="Guldener U."/>
        </authorList>
    </citation>
    <scope>NUCLEOTIDE SEQUENCE [LARGE SCALE GENOMIC DNA]</scope>
    <source>
        <strain evidence="2">V64-1</strain>
    </source>
</reference>
<evidence type="ECO:0000313" key="1">
    <source>
        <dbReference type="EMBL" id="SCO82445.1"/>
    </source>
</evidence>